<dbReference type="AlphaFoldDB" id="A0A2P6N994"/>
<feature type="transmembrane region" description="Helical" evidence="1">
    <location>
        <begin position="259"/>
        <end position="281"/>
    </location>
</feature>
<feature type="transmembrane region" description="Helical" evidence="1">
    <location>
        <begin position="60"/>
        <end position="82"/>
    </location>
</feature>
<feature type="transmembrane region" description="Helical" evidence="1">
    <location>
        <begin position="117"/>
        <end position="139"/>
    </location>
</feature>
<reference evidence="3 4" key="1">
    <citation type="journal article" date="2018" name="Genome Biol. Evol.">
        <title>Multiple Roots of Fruiting Body Formation in Amoebozoa.</title>
        <authorList>
            <person name="Hillmann F."/>
            <person name="Forbes G."/>
            <person name="Novohradska S."/>
            <person name="Ferling I."/>
            <person name="Riege K."/>
            <person name="Groth M."/>
            <person name="Westermann M."/>
            <person name="Marz M."/>
            <person name="Spaller T."/>
            <person name="Winckler T."/>
            <person name="Schaap P."/>
            <person name="Glockner G."/>
        </authorList>
    </citation>
    <scope>NUCLEOTIDE SEQUENCE [LARGE SCALE GENOMIC DNA]</scope>
    <source>
        <strain evidence="3 4">Jena</strain>
    </source>
</reference>
<sequence>MPLFYQSIRYKSLWPLKVYTVISYVAMLATVIACFTGRVGNQSMPQTFDKWNTYLTPLSWAHSIWIFIWVLQGLYILSICVPSRREDKEPLMRSLGFLLPMSWNTMTIWPVCWVHDQIVAAFIFIFLTQILSFFVYMNIHETYEDRRDRYVMGVLTVDGHYRSFTLEEKLYAFFDWFVTLAPASITISYLGLICLVLSSSIGSYYNSSFDPTLSLALLVLIAIVAITICIHRKDPFVAMPMSIGLAAISVSHTDDRVSLTATVMSISVGTICLMTTGYLVWRLRESRKNSEQQRLLQIHRDLAVRKILPSRSITESSVRVIKGREIKGRDMRIVRIDRDHRADEIEEVLGFNNRIFREETGRDDAGSSYDSIDVWMDRLKADWARIYCARGDDEGRVCAFLFAHTKDHLLPGADAKSKTVHIWLCASSPEVRRQGVMTQLLSALLEDAAAVQVNQLTVCTIPPTFRNMVRWLERNSFTCLGVVDASIQKFMYSRSI</sequence>
<feature type="transmembrane region" description="Helical" evidence="1">
    <location>
        <begin position="94"/>
        <end position="111"/>
    </location>
</feature>
<keyword evidence="1" id="KW-0472">Membrane</keyword>
<keyword evidence="4" id="KW-1185">Reference proteome</keyword>
<feature type="domain" description="N-acetyltransferase" evidence="2">
    <location>
        <begin position="331"/>
        <end position="496"/>
    </location>
</feature>
<gene>
    <name evidence="3" type="ORF">PROFUN_11837</name>
</gene>
<keyword evidence="1" id="KW-1133">Transmembrane helix</keyword>
<proteinExistence type="predicted"/>
<dbReference type="Pfam" id="PF00583">
    <property type="entry name" value="Acetyltransf_1"/>
    <property type="match status" value="1"/>
</dbReference>
<keyword evidence="1" id="KW-0812">Transmembrane</keyword>
<dbReference type="PROSITE" id="PS51186">
    <property type="entry name" value="GNAT"/>
    <property type="match status" value="1"/>
</dbReference>
<dbReference type="EMBL" id="MDYQ01000146">
    <property type="protein sequence ID" value="PRP80524.1"/>
    <property type="molecule type" value="Genomic_DNA"/>
</dbReference>
<dbReference type="Gene3D" id="3.40.630.30">
    <property type="match status" value="1"/>
</dbReference>
<accession>A0A2P6N994</accession>
<dbReference type="CDD" id="cd04301">
    <property type="entry name" value="NAT_SF"/>
    <property type="match status" value="1"/>
</dbReference>
<dbReference type="PANTHER" id="PTHR33802:SF1">
    <property type="entry name" value="XK-RELATED PROTEIN"/>
    <property type="match status" value="1"/>
</dbReference>
<organism evidence="3 4">
    <name type="scientific">Planoprotostelium fungivorum</name>
    <dbReference type="NCBI Taxonomy" id="1890364"/>
    <lineage>
        <taxon>Eukaryota</taxon>
        <taxon>Amoebozoa</taxon>
        <taxon>Evosea</taxon>
        <taxon>Variosea</taxon>
        <taxon>Cavosteliida</taxon>
        <taxon>Cavosteliaceae</taxon>
        <taxon>Planoprotostelium</taxon>
    </lineage>
</organism>
<feature type="transmembrane region" description="Helical" evidence="1">
    <location>
        <begin position="170"/>
        <end position="201"/>
    </location>
</feature>
<evidence type="ECO:0000313" key="4">
    <source>
        <dbReference type="Proteomes" id="UP000241769"/>
    </source>
</evidence>
<dbReference type="InterPro" id="IPR016181">
    <property type="entry name" value="Acyl_CoA_acyltransferase"/>
</dbReference>
<dbReference type="OrthoDB" id="67985at2759"/>
<comment type="caution">
    <text evidence="3">The sequence shown here is derived from an EMBL/GenBank/DDBJ whole genome shotgun (WGS) entry which is preliminary data.</text>
</comment>
<name>A0A2P6N994_9EUKA</name>
<dbReference type="InParanoid" id="A0A2P6N994"/>
<protein>
    <recommendedName>
        <fullName evidence="2">N-acetyltransferase domain-containing protein</fullName>
    </recommendedName>
</protein>
<evidence type="ECO:0000259" key="2">
    <source>
        <dbReference type="PROSITE" id="PS51186"/>
    </source>
</evidence>
<dbReference type="Proteomes" id="UP000241769">
    <property type="component" value="Unassembled WGS sequence"/>
</dbReference>
<dbReference type="PANTHER" id="PTHR33802">
    <property type="entry name" value="SI:CH211-161H7.5-RELATED"/>
    <property type="match status" value="1"/>
</dbReference>
<dbReference type="GO" id="GO:0016747">
    <property type="term" value="F:acyltransferase activity, transferring groups other than amino-acyl groups"/>
    <property type="evidence" value="ECO:0007669"/>
    <property type="project" value="InterPro"/>
</dbReference>
<feature type="transmembrane region" description="Helical" evidence="1">
    <location>
        <begin position="213"/>
        <end position="230"/>
    </location>
</feature>
<dbReference type="STRING" id="1890364.A0A2P6N994"/>
<dbReference type="InterPro" id="IPR000182">
    <property type="entry name" value="GNAT_dom"/>
</dbReference>
<evidence type="ECO:0000256" key="1">
    <source>
        <dbReference type="SAM" id="Phobius"/>
    </source>
</evidence>
<feature type="transmembrane region" description="Helical" evidence="1">
    <location>
        <begin position="21"/>
        <end position="40"/>
    </location>
</feature>
<evidence type="ECO:0000313" key="3">
    <source>
        <dbReference type="EMBL" id="PRP80524.1"/>
    </source>
</evidence>
<dbReference type="SUPFAM" id="SSF55729">
    <property type="entry name" value="Acyl-CoA N-acyltransferases (Nat)"/>
    <property type="match status" value="1"/>
</dbReference>